<protein>
    <submittedName>
        <fullName evidence="2">Uncharacterized protein</fullName>
    </submittedName>
</protein>
<dbReference type="Proteomes" id="UP001630127">
    <property type="component" value="Unassembled WGS sequence"/>
</dbReference>
<dbReference type="EMBL" id="JBJUIK010000002">
    <property type="protein sequence ID" value="KAL3535813.1"/>
    <property type="molecule type" value="Genomic_DNA"/>
</dbReference>
<organism evidence="2 3">
    <name type="scientific">Cinchona calisaya</name>
    <dbReference type="NCBI Taxonomy" id="153742"/>
    <lineage>
        <taxon>Eukaryota</taxon>
        <taxon>Viridiplantae</taxon>
        <taxon>Streptophyta</taxon>
        <taxon>Embryophyta</taxon>
        <taxon>Tracheophyta</taxon>
        <taxon>Spermatophyta</taxon>
        <taxon>Magnoliopsida</taxon>
        <taxon>eudicotyledons</taxon>
        <taxon>Gunneridae</taxon>
        <taxon>Pentapetalae</taxon>
        <taxon>asterids</taxon>
        <taxon>lamiids</taxon>
        <taxon>Gentianales</taxon>
        <taxon>Rubiaceae</taxon>
        <taxon>Cinchonoideae</taxon>
        <taxon>Cinchoneae</taxon>
        <taxon>Cinchona</taxon>
    </lineage>
</organism>
<proteinExistence type="predicted"/>
<evidence type="ECO:0000313" key="2">
    <source>
        <dbReference type="EMBL" id="KAL3535813.1"/>
    </source>
</evidence>
<sequence length="75" mass="8007">MRREIQLEPLRGGGYPTDSDPLLHEHHHVGSSLLSASASSSEIEVVDIKAGSLPSCRICLHCDGKDGVESGMCSF</sequence>
<keyword evidence="3" id="KW-1185">Reference proteome</keyword>
<dbReference type="AlphaFoldDB" id="A0ABD3AXG5"/>
<comment type="caution">
    <text evidence="2">The sequence shown here is derived from an EMBL/GenBank/DDBJ whole genome shotgun (WGS) entry which is preliminary data.</text>
</comment>
<evidence type="ECO:0000313" key="3">
    <source>
        <dbReference type="Proteomes" id="UP001630127"/>
    </source>
</evidence>
<accession>A0ABD3AXG5</accession>
<feature type="region of interest" description="Disordered" evidence="1">
    <location>
        <begin position="1"/>
        <end position="26"/>
    </location>
</feature>
<gene>
    <name evidence="2" type="ORF">ACH5RR_004274</name>
</gene>
<name>A0ABD3AXG5_9GENT</name>
<reference evidence="2 3" key="1">
    <citation type="submission" date="2024-11" db="EMBL/GenBank/DDBJ databases">
        <title>A near-complete genome assembly of Cinchona calisaya.</title>
        <authorList>
            <person name="Lian D.C."/>
            <person name="Zhao X.W."/>
            <person name="Wei L."/>
        </authorList>
    </citation>
    <scope>NUCLEOTIDE SEQUENCE [LARGE SCALE GENOMIC DNA]</scope>
    <source>
        <tissue evidence="2">Nenye</tissue>
    </source>
</reference>
<evidence type="ECO:0000256" key="1">
    <source>
        <dbReference type="SAM" id="MobiDB-lite"/>
    </source>
</evidence>